<sequence>MSFRSLIKNGHRASKMAQWVKTHASKPEDPSLIPGTDTVGGRNQLLLFVP</sequence>
<dbReference type="Proteomes" id="UP000001075">
    <property type="component" value="Unassembled WGS sequence"/>
</dbReference>
<name>G3HNF3_CRIGR</name>
<evidence type="ECO:0000313" key="1">
    <source>
        <dbReference type="EMBL" id="EGW01622.1"/>
    </source>
</evidence>
<evidence type="ECO:0000313" key="2">
    <source>
        <dbReference type="Proteomes" id="UP000001075"/>
    </source>
</evidence>
<organism evidence="1 2">
    <name type="scientific">Cricetulus griseus</name>
    <name type="common">Chinese hamster</name>
    <name type="synonym">Cricetulus barabensis griseus</name>
    <dbReference type="NCBI Taxonomy" id="10029"/>
    <lineage>
        <taxon>Eukaryota</taxon>
        <taxon>Metazoa</taxon>
        <taxon>Chordata</taxon>
        <taxon>Craniata</taxon>
        <taxon>Vertebrata</taxon>
        <taxon>Euteleostomi</taxon>
        <taxon>Mammalia</taxon>
        <taxon>Eutheria</taxon>
        <taxon>Euarchontoglires</taxon>
        <taxon>Glires</taxon>
        <taxon>Rodentia</taxon>
        <taxon>Myomorpha</taxon>
        <taxon>Muroidea</taxon>
        <taxon>Cricetidae</taxon>
        <taxon>Cricetinae</taxon>
        <taxon>Cricetulus</taxon>
    </lineage>
</organism>
<accession>G3HNF3</accession>
<dbReference type="InParanoid" id="G3HNF3"/>
<protein>
    <submittedName>
        <fullName evidence="1">Uncharacterized protein</fullName>
    </submittedName>
</protein>
<proteinExistence type="predicted"/>
<reference evidence="2" key="1">
    <citation type="journal article" date="2011" name="Nat. Biotechnol.">
        <title>The genomic sequence of the Chinese hamster ovary (CHO)-K1 cell line.</title>
        <authorList>
            <person name="Xu X."/>
            <person name="Nagarajan H."/>
            <person name="Lewis N.E."/>
            <person name="Pan S."/>
            <person name="Cai Z."/>
            <person name="Liu X."/>
            <person name="Chen W."/>
            <person name="Xie M."/>
            <person name="Wang W."/>
            <person name="Hammond S."/>
            <person name="Andersen M.R."/>
            <person name="Neff N."/>
            <person name="Passarelli B."/>
            <person name="Koh W."/>
            <person name="Fan H.C."/>
            <person name="Wang J."/>
            <person name="Gui Y."/>
            <person name="Lee K.H."/>
            <person name="Betenbaugh M.J."/>
            <person name="Quake S.R."/>
            <person name="Famili I."/>
            <person name="Palsson B.O."/>
            <person name="Wang J."/>
        </authorList>
    </citation>
    <scope>NUCLEOTIDE SEQUENCE [LARGE SCALE GENOMIC DNA]</scope>
    <source>
        <strain evidence="2">CHO K1 cell line</strain>
    </source>
</reference>
<dbReference type="AlphaFoldDB" id="G3HNF3"/>
<dbReference type="EMBL" id="JH000544">
    <property type="protein sequence ID" value="EGW01622.1"/>
    <property type="molecule type" value="Genomic_DNA"/>
</dbReference>
<gene>
    <name evidence="1" type="ORF">I79_012291</name>
</gene>